<keyword evidence="6" id="KW-1185">Reference proteome</keyword>
<dbReference type="Proteomes" id="UP000094501">
    <property type="component" value="Unassembled WGS sequence"/>
</dbReference>
<keyword evidence="2" id="KW-0238">DNA-binding</keyword>
<comment type="caution">
    <text evidence="5">The sequence shown here is derived from an EMBL/GenBank/DDBJ whole genome shotgun (WGS) entry which is preliminary data.</text>
</comment>
<dbReference type="InterPro" id="IPR009057">
    <property type="entry name" value="Homeodomain-like_sf"/>
</dbReference>
<evidence type="ECO:0000313" key="6">
    <source>
        <dbReference type="Proteomes" id="UP000094501"/>
    </source>
</evidence>
<dbReference type="InterPro" id="IPR018060">
    <property type="entry name" value="HTH_AraC"/>
</dbReference>
<evidence type="ECO:0000256" key="1">
    <source>
        <dbReference type="ARBA" id="ARBA00023015"/>
    </source>
</evidence>
<dbReference type="PRINTS" id="PR00032">
    <property type="entry name" value="HTHARAC"/>
</dbReference>
<name>A0A1E3W3A7_9HYPH</name>
<dbReference type="OrthoDB" id="9805730at2"/>
<dbReference type="RefSeq" id="WP_069436637.1">
    <property type="nucleotide sequence ID" value="NZ_LPWG01000008.1"/>
</dbReference>
<dbReference type="Gene3D" id="1.10.10.60">
    <property type="entry name" value="Homeodomain-like"/>
    <property type="match status" value="1"/>
</dbReference>
<dbReference type="InterPro" id="IPR020449">
    <property type="entry name" value="Tscrpt_reg_AraC-type_HTH"/>
</dbReference>
<evidence type="ECO:0000256" key="3">
    <source>
        <dbReference type="ARBA" id="ARBA00023163"/>
    </source>
</evidence>
<dbReference type="PROSITE" id="PS00041">
    <property type="entry name" value="HTH_ARAC_FAMILY_1"/>
    <property type="match status" value="1"/>
</dbReference>
<dbReference type="InterPro" id="IPR018062">
    <property type="entry name" value="HTH_AraC-typ_CS"/>
</dbReference>
<accession>A0A1E3W3A7</accession>
<organism evidence="5 6">
    <name type="scientific">Methyloceanibacter methanicus</name>
    <dbReference type="NCBI Taxonomy" id="1774968"/>
    <lineage>
        <taxon>Bacteria</taxon>
        <taxon>Pseudomonadati</taxon>
        <taxon>Pseudomonadota</taxon>
        <taxon>Alphaproteobacteria</taxon>
        <taxon>Hyphomicrobiales</taxon>
        <taxon>Hyphomicrobiaceae</taxon>
        <taxon>Methyloceanibacter</taxon>
    </lineage>
</organism>
<keyword evidence="1" id="KW-0805">Transcription regulation</keyword>
<sequence length="338" mass="37861">MTTASFTIARGLGPLPRLLEAERGATAVARVFRAEDLPIELAEEQNRKLPLRSLMALIERGAREVGDDLFGIALGSAMRPEDFGPFVKYMLAAGDVRSLLARSIRAIAYHQSGTAFSIKMSDDLVWWGYRVIEPIGIGRRHHTDHILKPMLNGLRRYLGASWVPSRIEVEYARPRRWRDLETAFGAPVFFNMPSNAVVFEASLLGRAAIRPIQVSQVVTLSDLRQLVDERPPRNQVEAVREVIRLRLLDSDVALDGAARVLGVGPRTLQRQLAQENHTYRDLVEQTRMERARALLRESAEPVTAIALSLGYSEIASFSRAFQRCTGFAPSRYRCRSGP</sequence>
<dbReference type="InterPro" id="IPR032687">
    <property type="entry name" value="AraC-type_N"/>
</dbReference>
<evidence type="ECO:0000259" key="4">
    <source>
        <dbReference type="PROSITE" id="PS01124"/>
    </source>
</evidence>
<proteinExistence type="predicted"/>
<gene>
    <name evidence="5" type="ORF">AUC68_01170</name>
</gene>
<dbReference type="GO" id="GO:0005829">
    <property type="term" value="C:cytosol"/>
    <property type="evidence" value="ECO:0007669"/>
    <property type="project" value="TreeGrafter"/>
</dbReference>
<evidence type="ECO:0000256" key="2">
    <source>
        <dbReference type="ARBA" id="ARBA00023125"/>
    </source>
</evidence>
<dbReference type="Pfam" id="PF12833">
    <property type="entry name" value="HTH_18"/>
    <property type="match status" value="1"/>
</dbReference>
<reference evidence="5 6" key="1">
    <citation type="journal article" date="2016" name="Environ. Microbiol.">
        <title>New Methyloceanibacter diversity from North Sea sediments includes methanotroph containing solely the soluble methane monooxygenase.</title>
        <authorList>
            <person name="Vekeman B."/>
            <person name="Kerckhof F.M."/>
            <person name="Cremers G."/>
            <person name="de Vos P."/>
            <person name="Vandamme P."/>
            <person name="Boon N."/>
            <person name="Op den Camp H.J."/>
            <person name="Heylen K."/>
        </authorList>
    </citation>
    <scope>NUCLEOTIDE SEQUENCE [LARGE SCALE GENOMIC DNA]</scope>
    <source>
        <strain evidence="5 6">R-67174</strain>
    </source>
</reference>
<dbReference type="EMBL" id="LPWG01000008">
    <property type="protein sequence ID" value="ODS00286.1"/>
    <property type="molecule type" value="Genomic_DNA"/>
</dbReference>
<dbReference type="GO" id="GO:0003700">
    <property type="term" value="F:DNA-binding transcription factor activity"/>
    <property type="evidence" value="ECO:0007669"/>
    <property type="project" value="InterPro"/>
</dbReference>
<keyword evidence="3" id="KW-0804">Transcription</keyword>
<dbReference type="AlphaFoldDB" id="A0A1E3W3A7"/>
<dbReference type="SUPFAM" id="SSF46689">
    <property type="entry name" value="Homeodomain-like"/>
    <property type="match status" value="1"/>
</dbReference>
<dbReference type="GO" id="GO:0000976">
    <property type="term" value="F:transcription cis-regulatory region binding"/>
    <property type="evidence" value="ECO:0007669"/>
    <property type="project" value="TreeGrafter"/>
</dbReference>
<feature type="domain" description="HTH araC/xylS-type" evidence="4">
    <location>
        <begin position="237"/>
        <end position="335"/>
    </location>
</feature>
<dbReference type="PANTHER" id="PTHR47894">
    <property type="entry name" value="HTH-TYPE TRANSCRIPTIONAL REGULATOR GADX"/>
    <property type="match status" value="1"/>
</dbReference>
<dbReference type="STRING" id="1774968.AUC68_01170"/>
<dbReference type="PANTHER" id="PTHR47894:SF1">
    <property type="entry name" value="HTH-TYPE TRANSCRIPTIONAL REGULATOR VQSM"/>
    <property type="match status" value="1"/>
</dbReference>
<evidence type="ECO:0000313" key="5">
    <source>
        <dbReference type="EMBL" id="ODS00286.1"/>
    </source>
</evidence>
<protein>
    <recommendedName>
        <fullName evidence="4">HTH araC/xylS-type domain-containing protein</fullName>
    </recommendedName>
</protein>
<dbReference type="PROSITE" id="PS01124">
    <property type="entry name" value="HTH_ARAC_FAMILY_2"/>
    <property type="match status" value="1"/>
</dbReference>
<dbReference type="SMART" id="SM00342">
    <property type="entry name" value="HTH_ARAC"/>
    <property type="match status" value="1"/>
</dbReference>
<dbReference type="Pfam" id="PF12625">
    <property type="entry name" value="Arabinose_bd"/>
    <property type="match status" value="1"/>
</dbReference>